<gene>
    <name evidence="2" type="ORF">ACFOGJ_02670</name>
</gene>
<proteinExistence type="predicted"/>
<name>A0ABV7KUR2_9PROT</name>
<dbReference type="Gene3D" id="3.40.50.1240">
    <property type="entry name" value="Phosphoglycerate mutase-like"/>
    <property type="match status" value="1"/>
</dbReference>
<dbReference type="CDD" id="cd07040">
    <property type="entry name" value="HP"/>
    <property type="match status" value="1"/>
</dbReference>
<keyword evidence="3" id="KW-1185">Reference proteome</keyword>
<dbReference type="InterPro" id="IPR029033">
    <property type="entry name" value="His_PPase_superfam"/>
</dbReference>
<keyword evidence="1" id="KW-0732">Signal</keyword>
<organism evidence="2 3">
    <name type="scientific">Marinibaculum pumilum</name>
    <dbReference type="NCBI Taxonomy" id="1766165"/>
    <lineage>
        <taxon>Bacteria</taxon>
        <taxon>Pseudomonadati</taxon>
        <taxon>Pseudomonadota</taxon>
        <taxon>Alphaproteobacteria</taxon>
        <taxon>Rhodospirillales</taxon>
        <taxon>Rhodospirillaceae</taxon>
        <taxon>Marinibaculum</taxon>
    </lineage>
</organism>
<feature type="signal peptide" evidence="1">
    <location>
        <begin position="1"/>
        <end position="28"/>
    </location>
</feature>
<dbReference type="RefSeq" id="WP_379897907.1">
    <property type="nucleotide sequence ID" value="NZ_JBHRTR010000007.1"/>
</dbReference>
<evidence type="ECO:0000256" key="1">
    <source>
        <dbReference type="SAM" id="SignalP"/>
    </source>
</evidence>
<protein>
    <submittedName>
        <fullName evidence="2">Histidine phosphatase family protein</fullName>
    </submittedName>
</protein>
<comment type="caution">
    <text evidence="2">The sequence shown here is derived from an EMBL/GenBank/DDBJ whole genome shotgun (WGS) entry which is preliminary data.</text>
</comment>
<feature type="chain" id="PRO_5046359061" evidence="1">
    <location>
        <begin position="29"/>
        <end position="208"/>
    </location>
</feature>
<dbReference type="Proteomes" id="UP001595528">
    <property type="component" value="Unassembled WGS sequence"/>
</dbReference>
<dbReference type="Pfam" id="PF00300">
    <property type="entry name" value="His_Phos_1"/>
    <property type="match status" value="1"/>
</dbReference>
<evidence type="ECO:0000313" key="3">
    <source>
        <dbReference type="Proteomes" id="UP001595528"/>
    </source>
</evidence>
<evidence type="ECO:0000313" key="2">
    <source>
        <dbReference type="EMBL" id="MFC3226113.1"/>
    </source>
</evidence>
<dbReference type="InterPro" id="IPR013078">
    <property type="entry name" value="His_Pase_superF_clade-1"/>
</dbReference>
<dbReference type="SUPFAM" id="SSF53254">
    <property type="entry name" value="Phosphoglycerate mutase-like"/>
    <property type="match status" value="1"/>
</dbReference>
<reference evidence="3" key="1">
    <citation type="journal article" date="2019" name="Int. J. Syst. Evol. Microbiol.">
        <title>The Global Catalogue of Microorganisms (GCM) 10K type strain sequencing project: providing services to taxonomists for standard genome sequencing and annotation.</title>
        <authorList>
            <consortium name="The Broad Institute Genomics Platform"/>
            <consortium name="The Broad Institute Genome Sequencing Center for Infectious Disease"/>
            <person name="Wu L."/>
            <person name="Ma J."/>
        </authorList>
    </citation>
    <scope>NUCLEOTIDE SEQUENCE [LARGE SCALE GENOMIC DNA]</scope>
    <source>
        <strain evidence="3">KCTC 42964</strain>
    </source>
</reference>
<sequence length="208" mass="21471">MTGWFRTGVAAAGLLVLLLAAGGGGAAAAELSALRQGGYVIYFRHADTDFSSRDRIEGPGDWRSCDPERMRQLSDTGRAEAVAVGRAIRAAGIPVGRVVASEYCRTVQTAELLDLGPVEAGTAIFNMRAQDYVGGRDSLMATARALLNEPPPAGSNTVAVAHGNLGRAVLQVSLGQGEAVVLQPGGAGGPEVVGVLGPADWERFAQSE</sequence>
<accession>A0ABV7KUR2</accession>
<dbReference type="EMBL" id="JBHRTR010000007">
    <property type="protein sequence ID" value="MFC3226113.1"/>
    <property type="molecule type" value="Genomic_DNA"/>
</dbReference>